<accession>A0A6M3LJR6</accession>
<evidence type="ECO:0000256" key="1">
    <source>
        <dbReference type="SAM" id="MobiDB-lite"/>
    </source>
</evidence>
<evidence type="ECO:0000313" key="2">
    <source>
        <dbReference type="EMBL" id="QJA93155.1"/>
    </source>
</evidence>
<reference evidence="2" key="1">
    <citation type="submission" date="2020-03" db="EMBL/GenBank/DDBJ databases">
        <title>The deep terrestrial virosphere.</title>
        <authorList>
            <person name="Holmfeldt K."/>
            <person name="Nilsson E."/>
            <person name="Simone D."/>
            <person name="Lopez-Fernandez M."/>
            <person name="Wu X."/>
            <person name="de Brujin I."/>
            <person name="Lundin D."/>
            <person name="Andersson A."/>
            <person name="Bertilsson S."/>
            <person name="Dopson M."/>
        </authorList>
    </citation>
    <scope>NUCLEOTIDE SEQUENCE</scope>
    <source>
        <strain evidence="2">MM415B04345</strain>
    </source>
</reference>
<dbReference type="EMBL" id="MT143126">
    <property type="protein sequence ID" value="QJA93155.1"/>
    <property type="molecule type" value="Genomic_DNA"/>
</dbReference>
<name>A0A6M3LJR6_9ZZZZ</name>
<feature type="region of interest" description="Disordered" evidence="1">
    <location>
        <begin position="53"/>
        <end position="114"/>
    </location>
</feature>
<dbReference type="AlphaFoldDB" id="A0A6M3LJR6"/>
<sequence>MQNQKETIRINRENDDSYVIIRTITEKVDAEALVRITDEIKKGIEAMGKKLDDAKAQHEMISSREGPFMKHYERAKKVADRKAEERKKESPAESLPSPKGQQAEAEPPAGDEYE</sequence>
<gene>
    <name evidence="2" type="ORF">MM415B04345_0006</name>
</gene>
<organism evidence="2">
    <name type="scientific">viral metagenome</name>
    <dbReference type="NCBI Taxonomy" id="1070528"/>
    <lineage>
        <taxon>unclassified sequences</taxon>
        <taxon>metagenomes</taxon>
        <taxon>organismal metagenomes</taxon>
    </lineage>
</organism>
<feature type="compositionally biased region" description="Basic and acidic residues" evidence="1">
    <location>
        <begin position="53"/>
        <end position="91"/>
    </location>
</feature>
<protein>
    <submittedName>
        <fullName evidence="2">Uncharacterized protein</fullName>
    </submittedName>
</protein>
<proteinExistence type="predicted"/>